<comment type="similarity">
    <text evidence="2">Belongs to the PBP/GOBP family.</text>
</comment>
<organism evidence="5 6">
    <name type="scientific">Pseudolycoriella hygida</name>
    <dbReference type="NCBI Taxonomy" id="35572"/>
    <lineage>
        <taxon>Eukaryota</taxon>
        <taxon>Metazoa</taxon>
        <taxon>Ecdysozoa</taxon>
        <taxon>Arthropoda</taxon>
        <taxon>Hexapoda</taxon>
        <taxon>Insecta</taxon>
        <taxon>Pterygota</taxon>
        <taxon>Neoptera</taxon>
        <taxon>Endopterygota</taxon>
        <taxon>Diptera</taxon>
        <taxon>Nematocera</taxon>
        <taxon>Sciaroidea</taxon>
        <taxon>Sciaridae</taxon>
        <taxon>Pseudolycoriella</taxon>
    </lineage>
</organism>
<dbReference type="GO" id="GO:0005549">
    <property type="term" value="F:odorant binding"/>
    <property type="evidence" value="ECO:0007669"/>
    <property type="project" value="InterPro"/>
</dbReference>
<keyword evidence="3" id="KW-0964">Secreted</keyword>
<accession>A0A9Q0RY87</accession>
<dbReference type="CDD" id="cd23992">
    <property type="entry name" value="PBP_GOBP"/>
    <property type="match status" value="1"/>
</dbReference>
<dbReference type="GO" id="GO:0005576">
    <property type="term" value="C:extracellular region"/>
    <property type="evidence" value="ECO:0007669"/>
    <property type="project" value="UniProtKB-SubCell"/>
</dbReference>
<sequence>MKHFSVTFIVILVVVVNTVSSQMTPEHAKFIGEVNKCKTESGATDEEVEDLYNRIIPTTKSAKCFNACVMEKTQILQGGKFVPDNLNKIVEMDKTNLKGKDGKTLVEAMNDINAECKDIVDSDKCEFAAKLRSCLNAAARKREYCPNVF</sequence>
<name>A0A9Q0RY87_9DIPT</name>
<comment type="subcellular location">
    <subcellularLocation>
        <location evidence="1">Secreted</location>
    </subcellularLocation>
</comment>
<dbReference type="Pfam" id="PF01395">
    <property type="entry name" value="PBP_GOBP"/>
    <property type="match status" value="1"/>
</dbReference>
<gene>
    <name evidence="5" type="primary">Obp19d_0</name>
    <name evidence="5" type="ORF">Bhyg_15219</name>
</gene>
<evidence type="ECO:0000313" key="5">
    <source>
        <dbReference type="EMBL" id="KAJ6636628.1"/>
    </source>
</evidence>
<keyword evidence="6" id="KW-1185">Reference proteome</keyword>
<evidence type="ECO:0000256" key="3">
    <source>
        <dbReference type="ARBA" id="ARBA00022525"/>
    </source>
</evidence>
<proteinExistence type="inferred from homology"/>
<keyword evidence="4" id="KW-0732">Signal</keyword>
<feature type="signal peptide" evidence="4">
    <location>
        <begin position="1"/>
        <end position="21"/>
    </location>
</feature>
<dbReference type="EMBL" id="WJQU01000004">
    <property type="protein sequence ID" value="KAJ6636628.1"/>
    <property type="molecule type" value="Genomic_DNA"/>
</dbReference>
<dbReference type="OrthoDB" id="6595846at2759"/>
<evidence type="ECO:0000256" key="4">
    <source>
        <dbReference type="SAM" id="SignalP"/>
    </source>
</evidence>
<dbReference type="Gene3D" id="1.10.238.20">
    <property type="entry name" value="Pheromone/general odorant binding protein domain"/>
    <property type="match status" value="1"/>
</dbReference>
<feature type="chain" id="PRO_5040135578" evidence="4">
    <location>
        <begin position="22"/>
        <end position="149"/>
    </location>
</feature>
<dbReference type="AlphaFoldDB" id="A0A9Q0RY87"/>
<protein>
    <submittedName>
        <fullName evidence="5">General odorant-binding protein 19d</fullName>
    </submittedName>
</protein>
<dbReference type="InterPro" id="IPR036728">
    <property type="entry name" value="PBP_GOBP_sf"/>
</dbReference>
<dbReference type="Proteomes" id="UP001151699">
    <property type="component" value="Chromosome C"/>
</dbReference>
<evidence type="ECO:0000256" key="1">
    <source>
        <dbReference type="ARBA" id="ARBA00004613"/>
    </source>
</evidence>
<reference evidence="5" key="1">
    <citation type="submission" date="2022-07" db="EMBL/GenBank/DDBJ databases">
        <authorList>
            <person name="Trinca V."/>
            <person name="Uliana J.V.C."/>
            <person name="Torres T.T."/>
            <person name="Ward R.J."/>
            <person name="Monesi N."/>
        </authorList>
    </citation>
    <scope>NUCLEOTIDE SEQUENCE</scope>
    <source>
        <strain evidence="5">HSMRA1968</strain>
        <tissue evidence="5">Whole embryos</tissue>
    </source>
</reference>
<comment type="caution">
    <text evidence="5">The sequence shown here is derived from an EMBL/GenBank/DDBJ whole genome shotgun (WGS) entry which is preliminary data.</text>
</comment>
<dbReference type="SUPFAM" id="SSF47565">
    <property type="entry name" value="Insect pheromone/odorant-binding proteins"/>
    <property type="match status" value="1"/>
</dbReference>
<dbReference type="InterPro" id="IPR006170">
    <property type="entry name" value="PBP/GOBP"/>
</dbReference>
<evidence type="ECO:0000313" key="6">
    <source>
        <dbReference type="Proteomes" id="UP001151699"/>
    </source>
</evidence>
<evidence type="ECO:0000256" key="2">
    <source>
        <dbReference type="ARBA" id="ARBA00008098"/>
    </source>
</evidence>